<evidence type="ECO:0008006" key="3">
    <source>
        <dbReference type="Google" id="ProtNLM"/>
    </source>
</evidence>
<dbReference type="Proteomes" id="UP000321436">
    <property type="component" value="Unassembled WGS sequence"/>
</dbReference>
<proteinExistence type="predicted"/>
<dbReference type="RefSeq" id="WP_146866654.1">
    <property type="nucleotide sequence ID" value="NZ_BKAU01000006.1"/>
</dbReference>
<keyword evidence="2" id="KW-1185">Reference proteome</keyword>
<protein>
    <recommendedName>
        <fullName evidence="3">TonB C-terminal domain-containing protein</fullName>
    </recommendedName>
</protein>
<name>A0A512RRD6_9BACT</name>
<dbReference type="EMBL" id="BKAU01000006">
    <property type="protein sequence ID" value="GEP98255.1"/>
    <property type="molecule type" value="Genomic_DNA"/>
</dbReference>
<evidence type="ECO:0000313" key="1">
    <source>
        <dbReference type="EMBL" id="GEP98255.1"/>
    </source>
</evidence>
<dbReference type="AlphaFoldDB" id="A0A512RRD6"/>
<gene>
    <name evidence="1" type="ORF">CCY01nite_45150</name>
</gene>
<comment type="caution">
    <text evidence="1">The sequence shown here is derived from an EMBL/GenBank/DDBJ whole genome shotgun (WGS) entry which is preliminary data.</text>
</comment>
<evidence type="ECO:0000313" key="2">
    <source>
        <dbReference type="Proteomes" id="UP000321436"/>
    </source>
</evidence>
<organism evidence="1 2">
    <name type="scientific">Chitinophaga cymbidii</name>
    <dbReference type="NCBI Taxonomy" id="1096750"/>
    <lineage>
        <taxon>Bacteria</taxon>
        <taxon>Pseudomonadati</taxon>
        <taxon>Bacteroidota</taxon>
        <taxon>Chitinophagia</taxon>
        <taxon>Chitinophagales</taxon>
        <taxon>Chitinophagaceae</taxon>
        <taxon>Chitinophaga</taxon>
    </lineage>
</organism>
<accession>A0A512RRD6</accession>
<sequence>MIRPRHVKWLLLLFCIVQSTCYSYGQSAPTAKHRWSKLTIKVSDDLAKNYVRLPEADYTPLNQLESWSAKDAVLKYAAGVNGKFLLQYMLLVDEKGMIKEVEVIKADDAHHADALKALLLNTKTEGPSFFRNNAVTCYVPCFVKIEARQVTIH</sequence>
<dbReference type="OrthoDB" id="2488311at2"/>
<reference evidence="1 2" key="1">
    <citation type="submission" date="2019-07" db="EMBL/GenBank/DDBJ databases">
        <title>Whole genome shotgun sequence of Chitinophaga cymbidii NBRC 109752.</title>
        <authorList>
            <person name="Hosoyama A."/>
            <person name="Uohara A."/>
            <person name="Ohji S."/>
            <person name="Ichikawa N."/>
        </authorList>
    </citation>
    <scope>NUCLEOTIDE SEQUENCE [LARGE SCALE GENOMIC DNA]</scope>
    <source>
        <strain evidence="1 2">NBRC 109752</strain>
    </source>
</reference>